<dbReference type="Proteomes" id="UP000004625">
    <property type="component" value="Unassembled WGS sequence"/>
</dbReference>
<dbReference type="STRING" id="797515.HMPREF9103_02990"/>
<comment type="subcellular location">
    <subcellularLocation>
        <location evidence="1">Cell membrane</location>
        <topology evidence="1">Multi-pass membrane protein</topology>
    </subcellularLocation>
</comment>
<keyword evidence="5 8" id="KW-1133">Transmembrane helix</keyword>
<sequence>MRDVVMNPVVFFLIKCVCVYLSGIGFGLIVNLPHKALNIAGFNALLGWLVYYIIITTWGGLGSANFFGGLCIGVVSVMIARWKKMPSILFDVPGLVPLVPGGQAYNTIKSFAMGNYSAAFGYLSEVIWIAGSIALGFIVAELVNKIRIKVARDLRRLRRSKNM</sequence>
<dbReference type="AlphaFoldDB" id="G9ZTA5"/>
<evidence type="ECO:0000256" key="4">
    <source>
        <dbReference type="ARBA" id="ARBA00022692"/>
    </source>
</evidence>
<feature type="domain" description="Threonine/Serine exporter ThrE" evidence="9">
    <location>
        <begin position="16"/>
        <end position="143"/>
    </location>
</feature>
<feature type="transmembrane region" description="Helical" evidence="8">
    <location>
        <begin position="12"/>
        <end position="30"/>
    </location>
</feature>
<gene>
    <name evidence="10" type="ORF">HMPREF9103_02990</name>
</gene>
<evidence type="ECO:0000256" key="7">
    <source>
        <dbReference type="ARBA" id="ARBA00034125"/>
    </source>
</evidence>
<accession>G9ZTA5</accession>
<keyword evidence="4 8" id="KW-0812">Transmembrane</keyword>
<evidence type="ECO:0000256" key="2">
    <source>
        <dbReference type="ARBA" id="ARBA00022475"/>
    </source>
</evidence>
<dbReference type="InterPro" id="IPR050539">
    <property type="entry name" value="ThrE_Dicarb/AminoAcid_Exp"/>
</dbReference>
<proteinExistence type="inferred from homology"/>
<evidence type="ECO:0000256" key="3">
    <source>
        <dbReference type="ARBA" id="ARBA00022519"/>
    </source>
</evidence>
<keyword evidence="6 8" id="KW-0472">Membrane</keyword>
<evidence type="ECO:0000313" key="10">
    <source>
        <dbReference type="EMBL" id="EHL95417.1"/>
    </source>
</evidence>
<dbReference type="HOGENOM" id="CLU_117642_3_0_9"/>
<comment type="similarity">
    <text evidence="7">Belongs to the ThrE exporter (TC 2.A.79) family.</text>
</comment>
<evidence type="ECO:0000256" key="5">
    <source>
        <dbReference type="ARBA" id="ARBA00022989"/>
    </source>
</evidence>
<evidence type="ECO:0000256" key="8">
    <source>
        <dbReference type="SAM" id="Phobius"/>
    </source>
</evidence>
<dbReference type="PANTHER" id="PTHR34390:SF1">
    <property type="entry name" value="SUCCINATE TRANSPORTER SUBUNIT YJJB-RELATED"/>
    <property type="match status" value="1"/>
</dbReference>
<comment type="caution">
    <text evidence="10">The sequence shown here is derived from an EMBL/GenBank/DDBJ whole genome shotgun (WGS) entry which is preliminary data.</text>
</comment>
<reference evidence="10 11" key="1">
    <citation type="submission" date="2011-09" db="EMBL/GenBank/DDBJ databases">
        <authorList>
            <person name="Weinstock G."/>
            <person name="Sodergren E."/>
            <person name="Clifton S."/>
            <person name="Fulton L."/>
            <person name="Fulton B."/>
            <person name="Courtney L."/>
            <person name="Fronick C."/>
            <person name="Harrison M."/>
            <person name="Strong C."/>
            <person name="Farmer C."/>
            <person name="Delahaunty K."/>
            <person name="Markovic C."/>
            <person name="Hall O."/>
            <person name="Minx P."/>
            <person name="Tomlinson C."/>
            <person name="Mitreva M."/>
            <person name="Hou S."/>
            <person name="Chen J."/>
            <person name="Wollam A."/>
            <person name="Pepin K.H."/>
            <person name="Johnson M."/>
            <person name="Bhonagiri V."/>
            <person name="Zhang X."/>
            <person name="Suruliraj S."/>
            <person name="Warren W."/>
            <person name="Chinwalla A."/>
            <person name="Mardis E.R."/>
            <person name="Wilson R.K."/>
        </authorList>
    </citation>
    <scope>NUCLEOTIDE SEQUENCE [LARGE SCALE GENOMIC DNA]</scope>
    <source>
        <strain evidence="10 11">F0439</strain>
    </source>
</reference>
<evidence type="ECO:0000259" key="9">
    <source>
        <dbReference type="Pfam" id="PF12821"/>
    </source>
</evidence>
<dbReference type="EMBL" id="AGEY01000206">
    <property type="protein sequence ID" value="EHL95417.1"/>
    <property type="molecule type" value="Genomic_DNA"/>
</dbReference>
<keyword evidence="3" id="KW-0997">Cell inner membrane</keyword>
<protein>
    <recommendedName>
        <fullName evidence="9">Threonine/Serine exporter ThrE domain-containing protein</fullName>
    </recommendedName>
</protein>
<evidence type="ECO:0000256" key="6">
    <source>
        <dbReference type="ARBA" id="ARBA00023136"/>
    </source>
</evidence>
<dbReference type="Pfam" id="PF12821">
    <property type="entry name" value="ThrE_2"/>
    <property type="match status" value="1"/>
</dbReference>
<dbReference type="eggNOG" id="COG3610">
    <property type="taxonomic scope" value="Bacteria"/>
</dbReference>
<organism evidence="10 11">
    <name type="scientific">Lentilactobacillus parafarraginis F0439</name>
    <dbReference type="NCBI Taxonomy" id="797515"/>
    <lineage>
        <taxon>Bacteria</taxon>
        <taxon>Bacillati</taxon>
        <taxon>Bacillota</taxon>
        <taxon>Bacilli</taxon>
        <taxon>Lactobacillales</taxon>
        <taxon>Lactobacillaceae</taxon>
        <taxon>Lentilactobacillus</taxon>
    </lineage>
</organism>
<feature type="transmembrane region" description="Helical" evidence="8">
    <location>
        <begin position="126"/>
        <end position="146"/>
    </location>
</feature>
<keyword evidence="2" id="KW-1003">Cell membrane</keyword>
<evidence type="ECO:0000256" key="1">
    <source>
        <dbReference type="ARBA" id="ARBA00004651"/>
    </source>
</evidence>
<dbReference type="GO" id="GO:0015744">
    <property type="term" value="P:succinate transport"/>
    <property type="evidence" value="ECO:0007669"/>
    <property type="project" value="TreeGrafter"/>
</dbReference>
<keyword evidence="11" id="KW-1185">Reference proteome</keyword>
<name>G9ZTA5_9LACO</name>
<dbReference type="GO" id="GO:0005886">
    <property type="term" value="C:plasma membrane"/>
    <property type="evidence" value="ECO:0007669"/>
    <property type="project" value="UniProtKB-SubCell"/>
</dbReference>
<dbReference type="PANTHER" id="PTHR34390">
    <property type="entry name" value="UPF0442 PROTEIN YJJB-RELATED"/>
    <property type="match status" value="1"/>
</dbReference>
<dbReference type="PATRIC" id="fig|797515.3.peg.2714"/>
<evidence type="ECO:0000313" key="11">
    <source>
        <dbReference type="Proteomes" id="UP000004625"/>
    </source>
</evidence>
<feature type="transmembrane region" description="Helical" evidence="8">
    <location>
        <begin position="37"/>
        <end position="55"/>
    </location>
</feature>
<dbReference type="InterPro" id="IPR024528">
    <property type="entry name" value="ThrE_2"/>
</dbReference>